<dbReference type="InterPro" id="IPR043129">
    <property type="entry name" value="ATPase_NBD"/>
</dbReference>
<dbReference type="PANTHER" id="PTHR21060:SF15">
    <property type="entry name" value="ACETATE KINASE-RELATED"/>
    <property type="match status" value="1"/>
</dbReference>
<dbReference type="UniPathway" id="UPA00340">
    <property type="reaction ID" value="UER00458"/>
</dbReference>
<dbReference type="GO" id="GO:0005737">
    <property type="term" value="C:cytoplasm"/>
    <property type="evidence" value="ECO:0007669"/>
    <property type="project" value="UniProtKB-SubCell"/>
</dbReference>
<keyword evidence="5 6" id="KW-0067">ATP-binding</keyword>
<dbReference type="Gene3D" id="3.30.420.40">
    <property type="match status" value="2"/>
</dbReference>
<dbReference type="OrthoDB" id="9802453at2"/>
<accession>A0A3G8ZIF7</accession>
<dbReference type="InterPro" id="IPR000890">
    <property type="entry name" value="Aliphatic_acid_kin_short-chain"/>
</dbReference>
<keyword evidence="6" id="KW-0460">Magnesium</keyword>
<dbReference type="PIRSF" id="PIRSF000722">
    <property type="entry name" value="Acetate_prop_kin"/>
    <property type="match status" value="1"/>
</dbReference>
<feature type="binding site" evidence="6">
    <location>
        <position position="383"/>
    </location>
    <ligand>
        <name>Mg(2+)</name>
        <dbReference type="ChEBI" id="CHEBI:18420"/>
    </ligand>
</feature>
<dbReference type="GO" id="GO:0006085">
    <property type="term" value="P:acetyl-CoA biosynthetic process"/>
    <property type="evidence" value="ECO:0007669"/>
    <property type="project" value="UniProtKB-UniRule"/>
</dbReference>
<keyword evidence="6" id="KW-0479">Metal-binding</keyword>
<comment type="function">
    <text evidence="6">Catalyzes the formation of acetyl phosphate from acetate and ATP. Can also catalyze the reverse reaction.</text>
</comment>
<feature type="binding site" evidence="6">
    <location>
        <begin position="281"/>
        <end position="283"/>
    </location>
    <ligand>
        <name>ATP</name>
        <dbReference type="ChEBI" id="CHEBI:30616"/>
    </ligand>
</feature>
<evidence type="ECO:0000313" key="9">
    <source>
        <dbReference type="Proteomes" id="UP000268084"/>
    </source>
</evidence>
<evidence type="ECO:0000256" key="3">
    <source>
        <dbReference type="ARBA" id="ARBA00022741"/>
    </source>
</evidence>
<dbReference type="EMBL" id="CP034170">
    <property type="protein sequence ID" value="AZI57103.1"/>
    <property type="molecule type" value="Genomic_DNA"/>
</dbReference>
<proteinExistence type="inferred from homology"/>
<feature type="site" description="Transition state stabilizer" evidence="6">
    <location>
        <position position="240"/>
    </location>
</feature>
<evidence type="ECO:0000256" key="7">
    <source>
        <dbReference type="RuleBase" id="RU003835"/>
    </source>
</evidence>
<dbReference type="EC" id="2.7.2.1" evidence="6"/>
<evidence type="ECO:0000256" key="5">
    <source>
        <dbReference type="ARBA" id="ARBA00022840"/>
    </source>
</evidence>
<protein>
    <recommendedName>
        <fullName evidence="6">Acetate kinase</fullName>
        <ecNumber evidence="6">2.7.2.1</ecNumber>
    </recommendedName>
    <alternativeName>
        <fullName evidence="6">Acetokinase</fullName>
    </alternativeName>
</protein>
<sequence length="399" mass="42203">MDCNVLVFNCGSSSIKFQLLKVDTEQVLAKGSVERVGSIDGTITFESAAGETTANEPVPDHAAGMTLIREAFKRGGFDLDNAGIVAIGHRVVHGGAAFSAPVLINDEALTAMRDVSVLAPLHNPANIIGIERASAAFPKLPQVAVFDTAFFQNLPAAASTYAVDRQLASDNGIRRYGFHGTSHQYVSGRVPLMLNRDPSELNQIVLHLGNGASVAAIRGGAPVETSMGMTPLEGLVMGTRSGDIDAGVIFHLHRVAGMSVDQIDTALNRKSGMVGLSGVNDFRDLHALVAGGDHDAQLALDVYIHRIKKYVGAYSAILGRLDAITFTAGIGENDSIVRSLALAGLEGFGIVIDSERNNAKTRGARVISADDSRVAVLVVPTNEELEIAQQTLDVVKKRM</sequence>
<reference evidence="8 9" key="1">
    <citation type="submission" date="2018-11" db="EMBL/GenBank/DDBJ databases">
        <authorList>
            <person name="Da X."/>
        </authorList>
    </citation>
    <scope>NUCLEOTIDE SEQUENCE [LARGE SCALE GENOMIC DNA]</scope>
    <source>
        <strain evidence="8 9">S14-144</strain>
    </source>
</reference>
<dbReference type="PANTHER" id="PTHR21060">
    <property type="entry name" value="ACETATE KINASE"/>
    <property type="match status" value="1"/>
</dbReference>
<dbReference type="InterPro" id="IPR004372">
    <property type="entry name" value="Ac/propionate_kinase"/>
</dbReference>
<comment type="subcellular location">
    <subcellularLocation>
        <location evidence="6">Cytoplasm</location>
    </subcellularLocation>
</comment>
<feature type="binding site" evidence="6">
    <location>
        <begin position="207"/>
        <end position="211"/>
    </location>
    <ligand>
        <name>ATP</name>
        <dbReference type="ChEBI" id="CHEBI:30616"/>
    </ligand>
</feature>
<dbReference type="NCBIfam" id="TIGR00016">
    <property type="entry name" value="ackA"/>
    <property type="match status" value="1"/>
</dbReference>
<dbReference type="Proteomes" id="UP000268084">
    <property type="component" value="Chromosome"/>
</dbReference>
<dbReference type="SUPFAM" id="SSF53067">
    <property type="entry name" value="Actin-like ATPase domain"/>
    <property type="match status" value="2"/>
</dbReference>
<feature type="binding site" evidence="6">
    <location>
        <position position="90"/>
    </location>
    <ligand>
        <name>substrate</name>
    </ligand>
</feature>
<keyword evidence="3 6" id="KW-0547">Nucleotide-binding</keyword>
<comment type="similarity">
    <text evidence="1 6 7">Belongs to the acetokinase family.</text>
</comment>
<keyword evidence="6" id="KW-0963">Cytoplasm</keyword>
<comment type="pathway">
    <text evidence="6">Metabolic intermediate biosynthesis; acetyl-CoA biosynthesis; acetyl-CoA from acetate: step 1/2.</text>
</comment>
<evidence type="ECO:0000256" key="1">
    <source>
        <dbReference type="ARBA" id="ARBA00008748"/>
    </source>
</evidence>
<dbReference type="AlphaFoldDB" id="A0A3G8ZIF7"/>
<dbReference type="GO" id="GO:0006083">
    <property type="term" value="P:acetate metabolic process"/>
    <property type="evidence" value="ECO:0007669"/>
    <property type="project" value="TreeGrafter"/>
</dbReference>
<dbReference type="RefSeq" id="WP_124797788.1">
    <property type="nucleotide sequence ID" value="NZ_CP034170.1"/>
</dbReference>
<comment type="subunit">
    <text evidence="6">Homodimer.</text>
</comment>
<organism evidence="8 9">
    <name type="scientific">Nakamurella antarctica</name>
    <dbReference type="NCBI Taxonomy" id="1902245"/>
    <lineage>
        <taxon>Bacteria</taxon>
        <taxon>Bacillati</taxon>
        <taxon>Actinomycetota</taxon>
        <taxon>Actinomycetes</taxon>
        <taxon>Nakamurellales</taxon>
        <taxon>Nakamurellaceae</taxon>
        <taxon>Nakamurella</taxon>
    </lineage>
</organism>
<dbReference type="GO" id="GO:0000287">
    <property type="term" value="F:magnesium ion binding"/>
    <property type="evidence" value="ECO:0007669"/>
    <property type="project" value="UniProtKB-UniRule"/>
</dbReference>
<dbReference type="KEGG" id="nak:EH165_01895"/>
<dbReference type="GO" id="GO:0005524">
    <property type="term" value="F:ATP binding"/>
    <property type="evidence" value="ECO:0007669"/>
    <property type="project" value="UniProtKB-KW"/>
</dbReference>
<evidence type="ECO:0000256" key="2">
    <source>
        <dbReference type="ARBA" id="ARBA00022679"/>
    </source>
</evidence>
<dbReference type="CDD" id="cd24010">
    <property type="entry name" value="ASKHA_NBD_AcK_PK"/>
    <property type="match status" value="1"/>
</dbReference>
<dbReference type="Pfam" id="PF00871">
    <property type="entry name" value="Acetate_kinase"/>
    <property type="match status" value="1"/>
</dbReference>
<dbReference type="PRINTS" id="PR00471">
    <property type="entry name" value="ACETATEKNASE"/>
</dbReference>
<feature type="active site" description="Proton donor/acceptor" evidence="6">
    <location>
        <position position="147"/>
    </location>
</feature>
<feature type="binding site" evidence="6">
    <location>
        <position position="16"/>
    </location>
    <ligand>
        <name>ATP</name>
        <dbReference type="ChEBI" id="CHEBI:30616"/>
    </ligand>
</feature>
<comment type="catalytic activity">
    <reaction evidence="6">
        <text>acetate + ATP = acetyl phosphate + ADP</text>
        <dbReference type="Rhea" id="RHEA:11352"/>
        <dbReference type="ChEBI" id="CHEBI:22191"/>
        <dbReference type="ChEBI" id="CHEBI:30089"/>
        <dbReference type="ChEBI" id="CHEBI:30616"/>
        <dbReference type="ChEBI" id="CHEBI:456216"/>
        <dbReference type="EC" id="2.7.2.1"/>
    </reaction>
</comment>
<evidence type="ECO:0000256" key="6">
    <source>
        <dbReference type="HAMAP-Rule" id="MF_00020"/>
    </source>
</evidence>
<reference evidence="8 9" key="2">
    <citation type="submission" date="2018-12" db="EMBL/GenBank/DDBJ databases">
        <title>Nakamurella antarcticus sp. nov., isolated from Antarctica South Shetland Islands soil.</title>
        <authorList>
            <person name="Peng F."/>
        </authorList>
    </citation>
    <scope>NUCLEOTIDE SEQUENCE [LARGE SCALE GENOMIC DNA]</scope>
    <source>
        <strain evidence="8 9">S14-144</strain>
    </source>
</reference>
<keyword evidence="2 6" id="KW-0808">Transferase</keyword>
<evidence type="ECO:0000313" key="8">
    <source>
        <dbReference type="EMBL" id="AZI57103.1"/>
    </source>
</evidence>
<dbReference type="GO" id="GO:0008776">
    <property type="term" value="F:acetate kinase activity"/>
    <property type="evidence" value="ECO:0007669"/>
    <property type="project" value="UniProtKB-UniRule"/>
</dbReference>
<gene>
    <name evidence="6" type="primary">ackA</name>
    <name evidence="8" type="ORF">EH165_01895</name>
</gene>
<comment type="cofactor">
    <cofactor evidence="6">
        <name>Mg(2+)</name>
        <dbReference type="ChEBI" id="CHEBI:18420"/>
    </cofactor>
    <cofactor evidence="6">
        <name>Mn(2+)</name>
        <dbReference type="ChEBI" id="CHEBI:29035"/>
    </cofactor>
    <text evidence="6">Mg(2+). Can also accept Mn(2+).</text>
</comment>
<dbReference type="InterPro" id="IPR023865">
    <property type="entry name" value="Aliphatic_acid_kinase_CS"/>
</dbReference>
<keyword evidence="4 6" id="KW-0418">Kinase</keyword>
<name>A0A3G8ZIF7_9ACTN</name>
<feature type="site" description="Transition state stabilizer" evidence="6">
    <location>
        <position position="179"/>
    </location>
</feature>
<evidence type="ECO:0000256" key="4">
    <source>
        <dbReference type="ARBA" id="ARBA00022777"/>
    </source>
</evidence>
<feature type="binding site" evidence="6">
    <location>
        <begin position="329"/>
        <end position="333"/>
    </location>
    <ligand>
        <name>ATP</name>
        <dbReference type="ChEBI" id="CHEBI:30616"/>
    </ligand>
</feature>
<keyword evidence="9" id="KW-1185">Reference proteome</keyword>
<feature type="binding site" evidence="6">
    <location>
        <position position="9"/>
    </location>
    <ligand>
        <name>Mg(2+)</name>
        <dbReference type="ChEBI" id="CHEBI:18420"/>
    </ligand>
</feature>
<dbReference type="HAMAP" id="MF_00020">
    <property type="entry name" value="Acetate_kinase"/>
    <property type="match status" value="1"/>
</dbReference>
<dbReference type="PROSITE" id="PS01076">
    <property type="entry name" value="ACETATE_KINASE_2"/>
    <property type="match status" value="1"/>
</dbReference>